<dbReference type="EMBL" id="PEWP01000013">
    <property type="protein sequence ID" value="PIU47145.1"/>
    <property type="molecule type" value="Genomic_DNA"/>
</dbReference>
<dbReference type="GO" id="GO:0051301">
    <property type="term" value="P:cell division"/>
    <property type="evidence" value="ECO:0007669"/>
    <property type="project" value="UniProtKB-KW"/>
</dbReference>
<evidence type="ECO:0000313" key="7">
    <source>
        <dbReference type="Proteomes" id="UP000228777"/>
    </source>
</evidence>
<dbReference type="InterPro" id="IPR017911">
    <property type="entry name" value="MacB-like_ATP-bd"/>
</dbReference>
<dbReference type="GO" id="GO:0022857">
    <property type="term" value="F:transmembrane transporter activity"/>
    <property type="evidence" value="ECO:0007669"/>
    <property type="project" value="TreeGrafter"/>
</dbReference>
<dbReference type="InterPro" id="IPR003593">
    <property type="entry name" value="AAA+_ATPase"/>
</dbReference>
<evidence type="ECO:0000256" key="4">
    <source>
        <dbReference type="ARBA" id="ARBA00022840"/>
    </source>
</evidence>
<organism evidence="6 7">
    <name type="scientific">bacterium (Candidatus Gribaldobacteria) CG07_land_8_20_14_0_80_33_18</name>
    <dbReference type="NCBI Taxonomy" id="2014272"/>
    <lineage>
        <taxon>Bacteria</taxon>
        <taxon>Candidatus Gribaldobacteria</taxon>
    </lineage>
</organism>
<reference evidence="7" key="1">
    <citation type="submission" date="2017-09" db="EMBL/GenBank/DDBJ databases">
        <title>Depth-based differentiation of microbial function through sediment-hosted aquifers and enrichment of novel symbionts in the deep terrestrial subsurface.</title>
        <authorList>
            <person name="Probst A.J."/>
            <person name="Ladd B."/>
            <person name="Jarett J.K."/>
            <person name="Geller-Mcgrath D.E."/>
            <person name="Sieber C.M.K."/>
            <person name="Emerson J.B."/>
            <person name="Anantharaman K."/>
            <person name="Thomas B.C."/>
            <person name="Malmstrom R."/>
            <person name="Stieglmeier M."/>
            <person name="Klingl A."/>
            <person name="Woyke T."/>
            <person name="Ryan C.M."/>
            <person name="Banfield J.F."/>
        </authorList>
    </citation>
    <scope>NUCLEOTIDE SEQUENCE [LARGE SCALE GENOMIC DNA]</scope>
</reference>
<dbReference type="PROSITE" id="PS00211">
    <property type="entry name" value="ABC_TRANSPORTER_1"/>
    <property type="match status" value="1"/>
</dbReference>
<dbReference type="SUPFAM" id="SSF52540">
    <property type="entry name" value="P-loop containing nucleoside triphosphate hydrolases"/>
    <property type="match status" value="1"/>
</dbReference>
<evidence type="ECO:0000256" key="1">
    <source>
        <dbReference type="ARBA" id="ARBA00005417"/>
    </source>
</evidence>
<dbReference type="CDD" id="cd03255">
    <property type="entry name" value="ABC_MJ0796_LolCDE_FtsE"/>
    <property type="match status" value="1"/>
</dbReference>
<keyword evidence="6" id="KW-0131">Cell cycle</keyword>
<comment type="caution">
    <text evidence="6">The sequence shown here is derived from an EMBL/GenBank/DDBJ whole genome shotgun (WGS) entry which is preliminary data.</text>
</comment>
<dbReference type="Proteomes" id="UP000228777">
    <property type="component" value="Unassembled WGS sequence"/>
</dbReference>
<evidence type="ECO:0000256" key="2">
    <source>
        <dbReference type="ARBA" id="ARBA00022448"/>
    </source>
</evidence>
<comment type="similarity">
    <text evidence="1">Belongs to the ABC transporter superfamily.</text>
</comment>
<dbReference type="SMART" id="SM00382">
    <property type="entry name" value="AAA"/>
    <property type="match status" value="1"/>
</dbReference>
<dbReference type="PANTHER" id="PTHR24220">
    <property type="entry name" value="IMPORT ATP-BINDING PROTEIN"/>
    <property type="match status" value="1"/>
</dbReference>
<evidence type="ECO:0000313" key="6">
    <source>
        <dbReference type="EMBL" id="PIU47145.1"/>
    </source>
</evidence>
<evidence type="ECO:0000256" key="3">
    <source>
        <dbReference type="ARBA" id="ARBA00022741"/>
    </source>
</evidence>
<dbReference type="PROSITE" id="PS50893">
    <property type="entry name" value="ABC_TRANSPORTER_2"/>
    <property type="match status" value="1"/>
</dbReference>
<gene>
    <name evidence="6" type="ORF">COS93_00655</name>
</gene>
<name>A0A2M6Z481_9BACT</name>
<proteinExistence type="inferred from homology"/>
<dbReference type="GO" id="GO:0005524">
    <property type="term" value="F:ATP binding"/>
    <property type="evidence" value="ECO:0007669"/>
    <property type="project" value="UniProtKB-KW"/>
</dbReference>
<accession>A0A2M6Z481</accession>
<feature type="domain" description="ABC transporter" evidence="5">
    <location>
        <begin position="2"/>
        <end position="229"/>
    </location>
</feature>
<dbReference type="GO" id="GO:0005886">
    <property type="term" value="C:plasma membrane"/>
    <property type="evidence" value="ECO:0007669"/>
    <property type="project" value="UniProtKB-ARBA"/>
</dbReference>
<dbReference type="AlphaFoldDB" id="A0A2M6Z481"/>
<keyword evidence="4 6" id="KW-0067">ATP-binding</keyword>
<dbReference type="FunFam" id="3.40.50.300:FF:000056">
    <property type="entry name" value="Cell division ATP-binding protein FtsE"/>
    <property type="match status" value="1"/>
</dbReference>
<protein>
    <submittedName>
        <fullName evidence="6">Cell division ATP-binding protein FtsE</fullName>
    </submittedName>
</protein>
<dbReference type="Pfam" id="PF00005">
    <property type="entry name" value="ABC_tran"/>
    <property type="match status" value="1"/>
</dbReference>
<dbReference type="GO" id="GO:0016887">
    <property type="term" value="F:ATP hydrolysis activity"/>
    <property type="evidence" value="ECO:0007669"/>
    <property type="project" value="InterPro"/>
</dbReference>
<keyword evidence="6" id="KW-0132">Cell division</keyword>
<dbReference type="InterPro" id="IPR017871">
    <property type="entry name" value="ABC_transporter-like_CS"/>
</dbReference>
<evidence type="ECO:0000259" key="5">
    <source>
        <dbReference type="PROSITE" id="PS50893"/>
    </source>
</evidence>
<dbReference type="Gene3D" id="3.40.50.300">
    <property type="entry name" value="P-loop containing nucleotide triphosphate hydrolases"/>
    <property type="match status" value="1"/>
</dbReference>
<dbReference type="InterPro" id="IPR003439">
    <property type="entry name" value="ABC_transporter-like_ATP-bd"/>
</dbReference>
<dbReference type="PANTHER" id="PTHR24220:SF470">
    <property type="entry name" value="CELL DIVISION ATP-BINDING PROTEIN FTSE"/>
    <property type="match status" value="1"/>
</dbReference>
<keyword evidence="3" id="KW-0547">Nucleotide-binding</keyword>
<sequence length="230" mass="25954">MIKFKNVTKIYCSVNSEQITALENVSFDIQPKEFVSIVGKSGAGKTTLIKLLMGEEKLTSGEIFFDGINVSKIKPKELQELRRRIGVVFQDYKLLPTKTVYENVSYVMQVIGTSDIDIKRDIPQVLEMVGLDQRAFNFPCELSGGEQQRLAIARALIHRPEVIIADEPTGNLDVYNTFEIVNLLKKIHNFGTTIILATHDKTIVDSLKKRVIALNEGKLIRDDHNGNFIF</sequence>
<dbReference type="InterPro" id="IPR027417">
    <property type="entry name" value="P-loop_NTPase"/>
</dbReference>
<keyword evidence="2" id="KW-0813">Transport</keyword>
<dbReference type="InterPro" id="IPR015854">
    <property type="entry name" value="ABC_transpr_LolD-like"/>
</dbReference>